<sequence>MSGGTMKDNNTTATPETWKMRFLANGTSGTWFYTDDIAVTDAWLRAHPDDVEVIPLCRIQPRQHSHEQHIEELRAALARMLHMHHMMLETTHYRENITDARCIREMHEAPLQALNILSRYPHKKDEV</sequence>
<gene>
    <name evidence="1" type="ORF">WRSd3_01331</name>
</gene>
<proteinExistence type="predicted"/>
<dbReference type="Proteomes" id="UP000017944">
    <property type="component" value="Unassembled WGS sequence"/>
</dbReference>
<dbReference type="AlphaFoldDB" id="A0A090NJK9"/>
<comment type="caution">
    <text evidence="1">The sequence shown here is derived from an EMBL/GenBank/DDBJ whole genome shotgun (WGS) entry which is preliminary data.</text>
</comment>
<name>A0A090NJK9_SHIDY</name>
<evidence type="ECO:0000313" key="2">
    <source>
        <dbReference type="Proteomes" id="UP000017944"/>
    </source>
</evidence>
<accession>A0A090NJK9</accession>
<protein>
    <submittedName>
        <fullName evidence="1">Uncharacterized protein</fullName>
    </submittedName>
</protein>
<dbReference type="PATRIC" id="fig|1401327.3.peg.1228"/>
<organism evidence="1 2">
    <name type="scientific">Shigella dysenteriae WRSd3</name>
    <dbReference type="NCBI Taxonomy" id="1401327"/>
    <lineage>
        <taxon>Bacteria</taxon>
        <taxon>Pseudomonadati</taxon>
        <taxon>Pseudomonadota</taxon>
        <taxon>Gammaproteobacteria</taxon>
        <taxon>Enterobacterales</taxon>
        <taxon>Enterobacteriaceae</taxon>
        <taxon>Shigella</taxon>
    </lineage>
</organism>
<reference evidence="1 2" key="1">
    <citation type="submission" date="2013-10" db="EMBL/GenBank/DDBJ databases">
        <title>Draft genomes and the virulence plasmids of Sd1617 vaccine constructs: WRSd3 and WRSd5.</title>
        <authorList>
            <person name="Aksomboon Vongsawan A."/>
            <person name="Venkatesan M.M."/>
            <person name="Vaisvil B."/>
            <person name="Emel G."/>
            <person name="Kepatral V."/>
            <person name="Sethabutr O."/>
            <person name="Serichantalergs O."/>
            <person name="Mason C."/>
        </authorList>
    </citation>
    <scope>NUCLEOTIDE SEQUENCE [LARGE SCALE GENOMIC DNA]</scope>
    <source>
        <strain evidence="1 2">WRSd3</strain>
    </source>
</reference>
<dbReference type="EMBL" id="AXUT01000094">
    <property type="protein sequence ID" value="ESU80565.1"/>
    <property type="molecule type" value="Genomic_DNA"/>
</dbReference>
<evidence type="ECO:0000313" key="1">
    <source>
        <dbReference type="EMBL" id="ESU80565.1"/>
    </source>
</evidence>